<dbReference type="EMBL" id="RJTM01000042">
    <property type="protein sequence ID" value="RNL89472.1"/>
    <property type="molecule type" value="Genomic_DNA"/>
</dbReference>
<keyword evidence="2" id="KW-1185">Reference proteome</keyword>
<sequence>MNNNITGEKITFSKMELEEARTAITSLIHKCEKAKDKVKKNSSQETLLKRRIKALQISASLIEEKISKGI</sequence>
<protein>
    <submittedName>
        <fullName evidence="1">Uncharacterized protein</fullName>
    </submittedName>
</protein>
<gene>
    <name evidence="1" type="ORF">ED312_07365</name>
</gene>
<dbReference type="OrthoDB" id="773244at2"/>
<evidence type="ECO:0000313" key="1">
    <source>
        <dbReference type="EMBL" id="RNL89472.1"/>
    </source>
</evidence>
<reference evidence="1 2" key="1">
    <citation type="submission" date="2018-10" db="EMBL/GenBank/DDBJ databases">
        <title>Sinomicrobium pectinilyticum sp. nov., a pectinase-producing bacterium isolated from alkaline and saline soil, and emended description of the genus Sinomicrobium.</title>
        <authorList>
            <person name="Cheng B."/>
            <person name="Li C."/>
            <person name="Lai Q."/>
            <person name="Du M."/>
            <person name="Shao Z."/>
            <person name="Xu P."/>
            <person name="Yang C."/>
        </authorList>
    </citation>
    <scope>NUCLEOTIDE SEQUENCE [LARGE SCALE GENOMIC DNA]</scope>
    <source>
        <strain evidence="1 2">5DNS001</strain>
    </source>
</reference>
<evidence type="ECO:0000313" key="2">
    <source>
        <dbReference type="Proteomes" id="UP000267469"/>
    </source>
</evidence>
<comment type="caution">
    <text evidence="1">The sequence shown here is derived from an EMBL/GenBank/DDBJ whole genome shotgun (WGS) entry which is preliminary data.</text>
</comment>
<organism evidence="1 2">
    <name type="scientific">Sinomicrobium pectinilyticum</name>
    <dbReference type="NCBI Taxonomy" id="1084421"/>
    <lineage>
        <taxon>Bacteria</taxon>
        <taxon>Pseudomonadati</taxon>
        <taxon>Bacteroidota</taxon>
        <taxon>Flavobacteriia</taxon>
        <taxon>Flavobacteriales</taxon>
        <taxon>Flavobacteriaceae</taxon>
        <taxon>Sinomicrobium</taxon>
    </lineage>
</organism>
<dbReference type="AlphaFoldDB" id="A0A3N0ENX8"/>
<accession>A0A3N0ENX8</accession>
<dbReference type="Proteomes" id="UP000267469">
    <property type="component" value="Unassembled WGS sequence"/>
</dbReference>
<proteinExistence type="predicted"/>
<name>A0A3N0ENX8_SINP1</name>